<accession>A0AAP0NY59</accession>
<reference evidence="2 3" key="1">
    <citation type="submission" date="2024-01" db="EMBL/GenBank/DDBJ databases">
        <title>Genome assemblies of Stephania.</title>
        <authorList>
            <person name="Yang L."/>
        </authorList>
    </citation>
    <scope>NUCLEOTIDE SEQUENCE [LARGE SCALE GENOMIC DNA]</scope>
    <source>
        <strain evidence="2">QJT</strain>
        <tissue evidence="2">Leaf</tissue>
    </source>
</reference>
<feature type="compositionally biased region" description="Polar residues" evidence="1">
    <location>
        <begin position="234"/>
        <end position="244"/>
    </location>
</feature>
<sequence>MQSDDTSEGNILTRHRVSVIFRDTVGGNLQFMRAQAIEIAHIVATLVTQRWSDRNTISDTEGSSWVPELATTWSDGEHMSEDMARRNIGVSIEQVYGKSKGRQQPMSTTSTHSERKPRTTSYWKEKQKATEQKGTRPRCPAGNDVQDEASHVPEYNILTGRAEKGDEASDSFEPISEEEHVTKTAQRRVSRTSGATTKNVQLCVRASTSGATTRNVEEPEDESSVPLPGGQHPISVQPSTSQPPKNKRLHDKIYSSSHAKKNKS</sequence>
<keyword evidence="3" id="KW-1185">Reference proteome</keyword>
<name>A0AAP0NY59_9MAGN</name>
<feature type="compositionally biased region" description="Polar residues" evidence="1">
    <location>
        <begin position="102"/>
        <end position="111"/>
    </location>
</feature>
<proteinExistence type="predicted"/>
<evidence type="ECO:0000313" key="2">
    <source>
        <dbReference type="EMBL" id="KAK9123368.1"/>
    </source>
</evidence>
<feature type="compositionally biased region" description="Polar residues" evidence="1">
    <location>
        <begin position="191"/>
        <end position="214"/>
    </location>
</feature>
<evidence type="ECO:0000313" key="3">
    <source>
        <dbReference type="Proteomes" id="UP001417504"/>
    </source>
</evidence>
<dbReference type="EMBL" id="JBBNAE010000005">
    <property type="protein sequence ID" value="KAK9123368.1"/>
    <property type="molecule type" value="Genomic_DNA"/>
</dbReference>
<organism evidence="2 3">
    <name type="scientific">Stephania japonica</name>
    <dbReference type="NCBI Taxonomy" id="461633"/>
    <lineage>
        <taxon>Eukaryota</taxon>
        <taxon>Viridiplantae</taxon>
        <taxon>Streptophyta</taxon>
        <taxon>Embryophyta</taxon>
        <taxon>Tracheophyta</taxon>
        <taxon>Spermatophyta</taxon>
        <taxon>Magnoliopsida</taxon>
        <taxon>Ranunculales</taxon>
        <taxon>Menispermaceae</taxon>
        <taxon>Menispermoideae</taxon>
        <taxon>Cissampelideae</taxon>
        <taxon>Stephania</taxon>
    </lineage>
</organism>
<dbReference type="Proteomes" id="UP001417504">
    <property type="component" value="Unassembled WGS sequence"/>
</dbReference>
<gene>
    <name evidence="2" type="ORF">Sjap_012970</name>
</gene>
<comment type="caution">
    <text evidence="2">The sequence shown here is derived from an EMBL/GenBank/DDBJ whole genome shotgun (WGS) entry which is preliminary data.</text>
</comment>
<evidence type="ECO:0000256" key="1">
    <source>
        <dbReference type="SAM" id="MobiDB-lite"/>
    </source>
</evidence>
<feature type="compositionally biased region" description="Basic and acidic residues" evidence="1">
    <location>
        <begin position="112"/>
        <end position="134"/>
    </location>
</feature>
<feature type="region of interest" description="Disordered" evidence="1">
    <location>
        <begin position="97"/>
        <end position="264"/>
    </location>
</feature>
<dbReference type="AlphaFoldDB" id="A0AAP0NY59"/>
<protein>
    <submittedName>
        <fullName evidence="2">Uncharacterized protein</fullName>
    </submittedName>
</protein>